<accession>A0AAD1HJQ1</accession>
<reference evidence="1 2" key="1">
    <citation type="journal article" date="2019" name="Emerg. Microbes Infect.">
        <title>Comprehensive subspecies identification of 175 nontuberculous mycobacteria species based on 7547 genomic profiles.</title>
        <authorList>
            <person name="Matsumoto Y."/>
            <person name="Kinjo T."/>
            <person name="Motooka D."/>
            <person name="Nabeya D."/>
            <person name="Jung N."/>
            <person name="Uechi K."/>
            <person name="Horii T."/>
            <person name="Iida T."/>
            <person name="Fujita J."/>
            <person name="Nakamura S."/>
        </authorList>
    </citation>
    <scope>NUCLEOTIDE SEQUENCE [LARGE SCALE GENOMIC DNA]</scope>
    <source>
        <strain evidence="1 2">JCM 6376</strain>
    </source>
</reference>
<name>A0AAD1HJQ1_9MYCO</name>
<protein>
    <submittedName>
        <fullName evidence="1">Uncharacterized protein</fullName>
    </submittedName>
</protein>
<gene>
    <name evidence="1" type="ORF">MAIC_14580</name>
</gene>
<organism evidence="1 2">
    <name type="scientific">Mycolicibacterium aichiense</name>
    <dbReference type="NCBI Taxonomy" id="1799"/>
    <lineage>
        <taxon>Bacteria</taxon>
        <taxon>Bacillati</taxon>
        <taxon>Actinomycetota</taxon>
        <taxon>Actinomycetes</taxon>
        <taxon>Mycobacteriales</taxon>
        <taxon>Mycobacteriaceae</taxon>
        <taxon>Mycolicibacterium</taxon>
    </lineage>
</organism>
<dbReference type="EMBL" id="AP022561">
    <property type="protein sequence ID" value="BBX06655.1"/>
    <property type="molecule type" value="Genomic_DNA"/>
</dbReference>
<proteinExistence type="predicted"/>
<dbReference type="KEGG" id="maic:MAIC_14580"/>
<evidence type="ECO:0000313" key="2">
    <source>
        <dbReference type="Proteomes" id="UP000467327"/>
    </source>
</evidence>
<dbReference type="AlphaFoldDB" id="A0AAD1HJQ1"/>
<evidence type="ECO:0000313" key="1">
    <source>
        <dbReference type="EMBL" id="BBX06655.1"/>
    </source>
</evidence>
<sequence length="131" mass="14115">MCGAQQDGGWDACETVTVYGFSGTIPTSVLQRRADKALATQGTFEIQSSVVMSDQRTGASAVRCSGYMTAGGLLIRTKQNHFAVPSATPGEGRLVERCWFVEAKARPRFEATIDEFDHQSMNAFVAATTSL</sequence>
<keyword evidence="2" id="KW-1185">Reference proteome</keyword>
<dbReference type="Proteomes" id="UP000467327">
    <property type="component" value="Chromosome"/>
</dbReference>